<evidence type="ECO:0000256" key="7">
    <source>
        <dbReference type="ARBA" id="ARBA00059383"/>
    </source>
</evidence>
<dbReference type="GO" id="GO:0042351">
    <property type="term" value="P:'de novo' GDP-L-fucose biosynthetic process"/>
    <property type="evidence" value="ECO:0007669"/>
    <property type="project" value="TreeGrafter"/>
</dbReference>
<keyword evidence="5" id="KW-0536">Nodulation</keyword>
<accession>A0A238K7G3</accession>
<dbReference type="Gene3D" id="3.90.25.10">
    <property type="entry name" value="UDP-galactose 4-epimerase, domain 1"/>
    <property type="match status" value="1"/>
</dbReference>
<protein>
    <recommendedName>
        <fullName evidence="4 8">GDP-mannose 4,6-dehydratase</fullName>
        <ecNumber evidence="4 8">4.2.1.47</ecNumber>
    </recommendedName>
    <alternativeName>
        <fullName evidence="8">GDP-D-mannose dehydratase</fullName>
    </alternativeName>
</protein>
<evidence type="ECO:0000256" key="5">
    <source>
        <dbReference type="ARBA" id="ARBA00022458"/>
    </source>
</evidence>
<dbReference type="InterPro" id="IPR006368">
    <property type="entry name" value="GDP_Man_deHydtase"/>
</dbReference>
<dbReference type="SUPFAM" id="SSF51735">
    <property type="entry name" value="NAD(P)-binding Rossmann-fold domains"/>
    <property type="match status" value="1"/>
</dbReference>
<sequence length="374" mass="42226">MTKRALITGVTGQDGSYLAEFLLEKGYEVHGIKRRASLFNTERVDHIYHDPHTRGKDFTLHYGDLTDTSNLTRILSEVRPDEVYNLGAQSHVAVSFEAPEYTADVDATGALRLLESIRFLGMEKTTRFYQASTSELYGLVQETPQTETTPFHPRSPYAVAKMYAYWITVNYREAYGMYACNGILFNHESPRRGETFVTRKITRGMANIAMGLQDCLYMGNIDALRDWGHAKDYVRMQWMMLQQDQAEDFVIATGVQYSVREFIQWTARELGIELEFSGTGVDEVAKVAAVTGDKAPAVKPGDVILRIDPRYFRPAEVETLLGNPAKAKEKLGWVPEITAQEMCVEMVAADLKTARRHALLKDHGYDIPMAQENG</sequence>
<feature type="domain" description="NAD(P)-binding" evidence="9">
    <location>
        <begin position="6"/>
        <end position="346"/>
    </location>
</feature>
<dbReference type="InterPro" id="IPR016040">
    <property type="entry name" value="NAD(P)-bd_dom"/>
</dbReference>
<dbReference type="FunFam" id="3.40.50.720:FF:000924">
    <property type="entry name" value="GDP-mannose 4,6 dehydratase"/>
    <property type="match status" value="1"/>
</dbReference>
<dbReference type="EMBL" id="FXYF01000004">
    <property type="protein sequence ID" value="SMX38840.1"/>
    <property type="molecule type" value="Genomic_DNA"/>
</dbReference>
<dbReference type="Gene3D" id="3.40.50.720">
    <property type="entry name" value="NAD(P)-binding Rossmann-like Domain"/>
    <property type="match status" value="1"/>
</dbReference>
<evidence type="ECO:0000259" key="9">
    <source>
        <dbReference type="Pfam" id="PF16363"/>
    </source>
</evidence>
<dbReference type="InterPro" id="IPR036291">
    <property type="entry name" value="NAD(P)-bd_dom_sf"/>
</dbReference>
<dbReference type="PANTHER" id="PTHR43715">
    <property type="entry name" value="GDP-MANNOSE 4,6-DEHYDRATASE"/>
    <property type="match status" value="1"/>
</dbReference>
<comment type="function">
    <text evidence="7 8">Catalyzes the conversion of GDP-D-mannose to GDP-4-dehydro-6-deoxy-D-mannose.</text>
</comment>
<dbReference type="HAMAP" id="MF_00955">
    <property type="entry name" value="GDP_Man_dehydratase"/>
    <property type="match status" value="1"/>
</dbReference>
<name>A0A238K7G3_9RHOB</name>
<reference evidence="10 11" key="1">
    <citation type="submission" date="2017-05" db="EMBL/GenBank/DDBJ databases">
        <authorList>
            <person name="Song R."/>
            <person name="Chenine A.L."/>
            <person name="Ruprecht R.M."/>
        </authorList>
    </citation>
    <scope>NUCLEOTIDE SEQUENCE [LARGE SCALE GENOMIC DNA]</scope>
    <source>
        <strain evidence="10 11">CECT 8898</strain>
    </source>
</reference>
<dbReference type="NCBIfam" id="TIGR01472">
    <property type="entry name" value="gmd"/>
    <property type="match status" value="1"/>
</dbReference>
<evidence type="ECO:0000256" key="4">
    <source>
        <dbReference type="ARBA" id="ARBA00011989"/>
    </source>
</evidence>
<dbReference type="GO" id="GO:0008446">
    <property type="term" value="F:GDP-mannose 4,6-dehydratase activity"/>
    <property type="evidence" value="ECO:0007669"/>
    <property type="project" value="UniProtKB-UniRule"/>
</dbReference>
<evidence type="ECO:0000256" key="3">
    <source>
        <dbReference type="ARBA" id="ARBA00009263"/>
    </source>
</evidence>
<evidence type="ECO:0000256" key="6">
    <source>
        <dbReference type="ARBA" id="ARBA00023239"/>
    </source>
</evidence>
<dbReference type="CDD" id="cd05260">
    <property type="entry name" value="GDP_MD_SDR_e"/>
    <property type="match status" value="1"/>
</dbReference>
<organism evidence="10 11">
    <name type="scientific">Maliponia aquimaris</name>
    <dbReference type="NCBI Taxonomy" id="1673631"/>
    <lineage>
        <taxon>Bacteria</taxon>
        <taxon>Pseudomonadati</taxon>
        <taxon>Pseudomonadota</taxon>
        <taxon>Alphaproteobacteria</taxon>
        <taxon>Rhodobacterales</taxon>
        <taxon>Paracoccaceae</taxon>
        <taxon>Maliponia</taxon>
    </lineage>
</organism>
<keyword evidence="11" id="KW-1185">Reference proteome</keyword>
<dbReference type="RefSeq" id="WP_094020584.1">
    <property type="nucleotide sequence ID" value="NZ_FXYF01000004.1"/>
</dbReference>
<evidence type="ECO:0000256" key="8">
    <source>
        <dbReference type="HAMAP-Rule" id="MF_00955"/>
    </source>
</evidence>
<comment type="catalytic activity">
    <reaction evidence="1 8">
        <text>GDP-alpha-D-mannose = GDP-4-dehydro-alpha-D-rhamnose + H2O</text>
        <dbReference type="Rhea" id="RHEA:23820"/>
        <dbReference type="ChEBI" id="CHEBI:15377"/>
        <dbReference type="ChEBI" id="CHEBI:57527"/>
        <dbReference type="ChEBI" id="CHEBI:57964"/>
        <dbReference type="EC" id="4.2.1.47"/>
    </reaction>
</comment>
<keyword evidence="8" id="KW-0521">NADP</keyword>
<evidence type="ECO:0000313" key="10">
    <source>
        <dbReference type="EMBL" id="SMX38840.1"/>
    </source>
</evidence>
<dbReference type="OrthoDB" id="9779041at2"/>
<evidence type="ECO:0000256" key="2">
    <source>
        <dbReference type="ARBA" id="ARBA00001937"/>
    </source>
</evidence>
<evidence type="ECO:0000256" key="1">
    <source>
        <dbReference type="ARBA" id="ARBA00000188"/>
    </source>
</evidence>
<dbReference type="Pfam" id="PF16363">
    <property type="entry name" value="GDP_Man_Dehyd"/>
    <property type="match status" value="1"/>
</dbReference>
<dbReference type="EC" id="4.2.1.47" evidence="4 8"/>
<comment type="caution">
    <text evidence="8">Lacks conserved residue(s) required for the propagation of feature annotation.</text>
</comment>
<dbReference type="Proteomes" id="UP000207598">
    <property type="component" value="Unassembled WGS sequence"/>
</dbReference>
<comment type="cofactor">
    <cofactor evidence="2 8">
        <name>NADP(+)</name>
        <dbReference type="ChEBI" id="CHEBI:58349"/>
    </cofactor>
</comment>
<comment type="similarity">
    <text evidence="3 8">Belongs to the NAD(P)-dependent epimerase/dehydratase family. GDP-mannose 4,6-dehydratase subfamily.</text>
</comment>
<dbReference type="AlphaFoldDB" id="A0A238K7G3"/>
<evidence type="ECO:0000313" key="11">
    <source>
        <dbReference type="Proteomes" id="UP000207598"/>
    </source>
</evidence>
<dbReference type="PANTHER" id="PTHR43715:SF1">
    <property type="entry name" value="GDP-MANNOSE 4,6 DEHYDRATASE"/>
    <property type="match status" value="1"/>
</dbReference>
<dbReference type="GO" id="GO:0070401">
    <property type="term" value="F:NADP+ binding"/>
    <property type="evidence" value="ECO:0007669"/>
    <property type="project" value="UniProtKB-UniRule"/>
</dbReference>
<gene>
    <name evidence="10" type="primary">gmd_2</name>
    <name evidence="8" type="synonym">gmd</name>
    <name evidence="10" type="ORF">MAA8898_01746</name>
</gene>
<proteinExistence type="inferred from homology"/>
<keyword evidence="6 8" id="KW-0456">Lyase</keyword>